<evidence type="ECO:0000256" key="2">
    <source>
        <dbReference type="SAM" id="MobiDB-lite"/>
    </source>
</evidence>
<gene>
    <name evidence="3" type="ORF">GH714_008530</name>
</gene>
<keyword evidence="4" id="KW-1185">Reference proteome</keyword>
<organism evidence="3 4">
    <name type="scientific">Hevea brasiliensis</name>
    <name type="common">Para rubber tree</name>
    <name type="synonym">Siphonia brasiliensis</name>
    <dbReference type="NCBI Taxonomy" id="3981"/>
    <lineage>
        <taxon>Eukaryota</taxon>
        <taxon>Viridiplantae</taxon>
        <taxon>Streptophyta</taxon>
        <taxon>Embryophyta</taxon>
        <taxon>Tracheophyta</taxon>
        <taxon>Spermatophyta</taxon>
        <taxon>Magnoliopsida</taxon>
        <taxon>eudicotyledons</taxon>
        <taxon>Gunneridae</taxon>
        <taxon>Pentapetalae</taxon>
        <taxon>rosids</taxon>
        <taxon>fabids</taxon>
        <taxon>Malpighiales</taxon>
        <taxon>Euphorbiaceae</taxon>
        <taxon>Crotonoideae</taxon>
        <taxon>Micrandreae</taxon>
        <taxon>Hevea</taxon>
    </lineage>
</organism>
<evidence type="ECO:0000313" key="4">
    <source>
        <dbReference type="Proteomes" id="UP000467840"/>
    </source>
</evidence>
<sequence length="906" mass="102383">MTEKSKKLEEEKEYLANGNEKLSMDLSDCKVLMEASQVENANLRGELVMISEDKEYSVCEMERLSSELLVLHERISKDHGEHKHLELHRAKIREIDDKQDERSFQGGDVPNQGGVEVQITSSKKEAVDQQSQQMPRKRGGELSDDLSGGLQPEPFEPEVFDDSLGFVVLKGHLEEAEKILQNLEEAIEGMHSHTGSFGGAAGKMAAPAVSKLIQAFESKVHHDEHEAEERAMMDDPSAAADPFLLAKEHTRDLKAVLKQLALDAVNASLLFKTEREGRSAANLTIKEFKEKNQQLEGLYETLKQKDGSLKAENHELGEKLSECESRIDELQNQLCDSQKSSDELASVLRGQLENFQREAADRALTVEQEWNFTVSQIIEAVGRLNDSTGFLIISIATGANGSMDISSHATASVNAAIKTIKDLKEKLEVAHSDVAFELRKLVIDSCGSLGESEVDIQDEELPGPVDYRVYKTLMAQLENFLAERLHLQSVNDQLNLELMSKTKDADELNRRCIDLSSIEKLIEHIEGVVKLEDSEVDLDGTPLLRLESLVSFLVHKCKEADEQVSSSREEYGSKVEELIELQERMNQLSDLKLQHETEILLFKEKSSQVEEALFSMQSELQEKVREVEQSEQRVSSIREKLSIAVAKGKGLVVQRDNLKQSLSETSSELERCSQELQLKDARLHELETKLKTYSEAGERVEALESELSYIRNSATALRESFLLKDSVLQRIEEILEDLDLPEHFHSRDIIEKVDWLARSATGNSLPPTDWDQKSSVGGSYSDTGFVVMDAWKEDTQQSSNSGDDLRRKYDDLQGKFFGLAEQNEMLEQSLMERNQLMQRWEELLHRINMPAYLRAAELEDRIQWLGNALSEANNDRNSLLLNIDELEKYCGSLTTDLEQSQREYLA</sequence>
<dbReference type="Proteomes" id="UP000467840">
    <property type="component" value="Chromosome 16"/>
</dbReference>
<evidence type="ECO:0000313" key="3">
    <source>
        <dbReference type="EMBL" id="KAF2302809.1"/>
    </source>
</evidence>
<dbReference type="EMBL" id="JAAGAX010000009">
    <property type="protein sequence ID" value="KAF2302809.1"/>
    <property type="molecule type" value="Genomic_DNA"/>
</dbReference>
<feature type="coiled-coil region" evidence="1">
    <location>
        <begin position="819"/>
        <end position="903"/>
    </location>
</feature>
<accession>A0A6A6LT72</accession>
<feature type="coiled-coil region" evidence="1">
    <location>
        <begin position="166"/>
        <end position="193"/>
    </location>
</feature>
<comment type="caution">
    <text evidence="3">The sequence shown here is derived from an EMBL/GenBank/DDBJ whole genome shotgun (WGS) entry which is preliminary data.</text>
</comment>
<dbReference type="AlphaFoldDB" id="A0A6A6LT72"/>
<evidence type="ECO:0000256" key="1">
    <source>
        <dbReference type="SAM" id="Coils"/>
    </source>
</evidence>
<reference evidence="3 4" key="1">
    <citation type="journal article" date="2020" name="Mol. Plant">
        <title>The Chromosome-Based Rubber Tree Genome Provides New Insights into Spurge Genome Evolution and Rubber Biosynthesis.</title>
        <authorList>
            <person name="Liu J."/>
            <person name="Shi C."/>
            <person name="Shi C.C."/>
            <person name="Li W."/>
            <person name="Zhang Q.J."/>
            <person name="Zhang Y."/>
            <person name="Li K."/>
            <person name="Lu H.F."/>
            <person name="Shi C."/>
            <person name="Zhu S.T."/>
            <person name="Xiao Z.Y."/>
            <person name="Nan H."/>
            <person name="Yue Y."/>
            <person name="Zhu X.G."/>
            <person name="Wu Y."/>
            <person name="Hong X.N."/>
            <person name="Fan G.Y."/>
            <person name="Tong Y."/>
            <person name="Zhang D."/>
            <person name="Mao C.L."/>
            <person name="Liu Y.L."/>
            <person name="Hao S.J."/>
            <person name="Liu W.Q."/>
            <person name="Lv M.Q."/>
            <person name="Zhang H.B."/>
            <person name="Liu Y."/>
            <person name="Hu-Tang G.R."/>
            <person name="Wang J.P."/>
            <person name="Wang J.H."/>
            <person name="Sun Y.H."/>
            <person name="Ni S.B."/>
            <person name="Chen W.B."/>
            <person name="Zhang X.C."/>
            <person name="Jiao Y.N."/>
            <person name="Eichler E.E."/>
            <person name="Li G.H."/>
            <person name="Liu X."/>
            <person name="Gao L.Z."/>
        </authorList>
    </citation>
    <scope>NUCLEOTIDE SEQUENCE [LARGE SCALE GENOMIC DNA]</scope>
    <source>
        <strain evidence="4">cv. GT1</strain>
        <tissue evidence="3">Leaf</tissue>
    </source>
</reference>
<proteinExistence type="predicted"/>
<feature type="coiled-coil region" evidence="1">
    <location>
        <begin position="578"/>
        <end position="706"/>
    </location>
</feature>
<dbReference type="PANTHER" id="PTHR43939:SF50">
    <property type="entry name" value="NUCLEOPORIN"/>
    <property type="match status" value="1"/>
</dbReference>
<name>A0A6A6LT72_HEVBR</name>
<feature type="region of interest" description="Disordered" evidence="2">
    <location>
        <begin position="121"/>
        <end position="152"/>
    </location>
</feature>
<keyword evidence="1" id="KW-0175">Coiled coil</keyword>
<feature type="coiled-coil region" evidence="1">
    <location>
        <begin position="278"/>
        <end position="333"/>
    </location>
</feature>
<protein>
    <submittedName>
        <fullName evidence="3">Uncharacterized protein</fullName>
    </submittedName>
</protein>
<dbReference type="PANTHER" id="PTHR43939">
    <property type="entry name" value="COILED-COIL DOMAIN-CONTAINING PROTEIN 158"/>
    <property type="match status" value="1"/>
</dbReference>